<dbReference type="InterPro" id="IPR006175">
    <property type="entry name" value="YjgF/YER057c/UK114"/>
</dbReference>
<evidence type="ECO:0000313" key="2">
    <source>
        <dbReference type="Proteomes" id="UP000799438"/>
    </source>
</evidence>
<dbReference type="CDD" id="cd06152">
    <property type="entry name" value="YjgF_YER057c_UK114_like_4"/>
    <property type="match status" value="1"/>
</dbReference>
<reference evidence="1" key="1">
    <citation type="journal article" date="2020" name="Stud. Mycol.">
        <title>101 Dothideomycetes genomes: a test case for predicting lifestyles and emergence of pathogens.</title>
        <authorList>
            <person name="Haridas S."/>
            <person name="Albert R."/>
            <person name="Binder M."/>
            <person name="Bloem J."/>
            <person name="Labutti K."/>
            <person name="Salamov A."/>
            <person name="Andreopoulos B."/>
            <person name="Baker S."/>
            <person name="Barry K."/>
            <person name="Bills G."/>
            <person name="Bluhm B."/>
            <person name="Cannon C."/>
            <person name="Castanera R."/>
            <person name="Culley D."/>
            <person name="Daum C."/>
            <person name="Ezra D."/>
            <person name="Gonzalez J."/>
            <person name="Henrissat B."/>
            <person name="Kuo A."/>
            <person name="Liang C."/>
            <person name="Lipzen A."/>
            <person name="Lutzoni F."/>
            <person name="Magnuson J."/>
            <person name="Mondo S."/>
            <person name="Nolan M."/>
            <person name="Ohm R."/>
            <person name="Pangilinan J."/>
            <person name="Park H.-J."/>
            <person name="Ramirez L."/>
            <person name="Alfaro M."/>
            <person name="Sun H."/>
            <person name="Tritt A."/>
            <person name="Yoshinaga Y."/>
            <person name="Zwiers L.-H."/>
            <person name="Turgeon B."/>
            <person name="Goodwin S."/>
            <person name="Spatafora J."/>
            <person name="Crous P."/>
            <person name="Grigoriev I."/>
        </authorList>
    </citation>
    <scope>NUCLEOTIDE SEQUENCE</scope>
    <source>
        <strain evidence="1">CBS 121167</strain>
    </source>
</reference>
<protein>
    <submittedName>
        <fullName evidence="1">Uncharacterized protein</fullName>
    </submittedName>
</protein>
<dbReference type="InterPro" id="IPR035959">
    <property type="entry name" value="RutC-like_sf"/>
</dbReference>
<evidence type="ECO:0000313" key="1">
    <source>
        <dbReference type="EMBL" id="KAF2137108.1"/>
    </source>
</evidence>
<dbReference type="GO" id="GO:0005829">
    <property type="term" value="C:cytosol"/>
    <property type="evidence" value="ECO:0007669"/>
    <property type="project" value="TreeGrafter"/>
</dbReference>
<dbReference type="PANTHER" id="PTHR11803">
    <property type="entry name" value="2-IMINOBUTANOATE/2-IMINOPROPANOATE DEAMINASE RIDA"/>
    <property type="match status" value="1"/>
</dbReference>
<dbReference type="AlphaFoldDB" id="A0A6A6B0N0"/>
<proteinExistence type="predicted"/>
<dbReference type="OrthoDB" id="309640at2759"/>
<dbReference type="PANTHER" id="PTHR11803:SF39">
    <property type="entry name" value="2-IMINOBUTANOATE_2-IMINOPROPANOATE DEAMINASE"/>
    <property type="match status" value="1"/>
</dbReference>
<dbReference type="SUPFAM" id="SSF55298">
    <property type="entry name" value="YjgF-like"/>
    <property type="match status" value="1"/>
</dbReference>
<organism evidence="1 2">
    <name type="scientific">Aplosporella prunicola CBS 121167</name>
    <dbReference type="NCBI Taxonomy" id="1176127"/>
    <lineage>
        <taxon>Eukaryota</taxon>
        <taxon>Fungi</taxon>
        <taxon>Dikarya</taxon>
        <taxon>Ascomycota</taxon>
        <taxon>Pezizomycotina</taxon>
        <taxon>Dothideomycetes</taxon>
        <taxon>Dothideomycetes incertae sedis</taxon>
        <taxon>Botryosphaeriales</taxon>
        <taxon>Aplosporellaceae</taxon>
        <taxon>Aplosporella</taxon>
    </lineage>
</organism>
<dbReference type="Proteomes" id="UP000799438">
    <property type="component" value="Unassembled WGS sequence"/>
</dbReference>
<keyword evidence="2" id="KW-1185">Reference proteome</keyword>
<dbReference type="GO" id="GO:0019239">
    <property type="term" value="F:deaminase activity"/>
    <property type="evidence" value="ECO:0007669"/>
    <property type="project" value="TreeGrafter"/>
</dbReference>
<dbReference type="GO" id="GO:0005739">
    <property type="term" value="C:mitochondrion"/>
    <property type="evidence" value="ECO:0007669"/>
    <property type="project" value="TreeGrafter"/>
</dbReference>
<accession>A0A6A6B0N0</accession>
<gene>
    <name evidence="1" type="ORF">K452DRAFT_279107</name>
</gene>
<dbReference type="Gene3D" id="3.30.1330.40">
    <property type="entry name" value="RutC-like"/>
    <property type="match status" value="1"/>
</dbReference>
<dbReference type="RefSeq" id="XP_033392826.1">
    <property type="nucleotide sequence ID" value="XM_033539398.1"/>
</dbReference>
<dbReference type="GeneID" id="54296894"/>
<name>A0A6A6B0N0_9PEZI</name>
<sequence>MSSLQYYTYGGTGQVLKDKYHYNQAVRIGNRIECSGQGGLDPQTGAIPKELAAEIDAASALVDRALKATGAQGWNQVFRVNSYHVGLGAETMDAMVRNFRTWMPHHCPVWTCVAVPRLVPDGARVEVEVVAFDGEGSGAVDG</sequence>
<dbReference type="Pfam" id="PF01042">
    <property type="entry name" value="Ribonuc_L-PSP"/>
    <property type="match status" value="1"/>
</dbReference>
<dbReference type="EMBL" id="ML995507">
    <property type="protein sequence ID" value="KAF2137108.1"/>
    <property type="molecule type" value="Genomic_DNA"/>
</dbReference>